<reference evidence="1" key="1">
    <citation type="submission" date="2020-11" db="EMBL/GenBank/DDBJ databases">
        <authorList>
            <person name="Whitehead M."/>
        </authorList>
    </citation>
    <scope>NUCLEOTIDE SEQUENCE</scope>
    <source>
        <strain evidence="1">EGII</strain>
    </source>
</reference>
<dbReference type="Proteomes" id="UP000606786">
    <property type="component" value="Unassembled WGS sequence"/>
</dbReference>
<sequence length="73" mass="8102">MKNVAIGIPMRRPHIQDRLPLIPAYLHQGSEEVTGNARSYKAGELNNRIAHEKEVGVVLDDAALAADVMKRKK</sequence>
<evidence type="ECO:0000313" key="1">
    <source>
        <dbReference type="EMBL" id="CAD7006691.1"/>
    </source>
</evidence>
<protein>
    <submittedName>
        <fullName evidence="1">(Mediterranean fruit fly) hypothetical protein</fullName>
    </submittedName>
</protein>
<organism evidence="1 2">
    <name type="scientific">Ceratitis capitata</name>
    <name type="common">Mediterranean fruit fly</name>
    <name type="synonym">Tephritis capitata</name>
    <dbReference type="NCBI Taxonomy" id="7213"/>
    <lineage>
        <taxon>Eukaryota</taxon>
        <taxon>Metazoa</taxon>
        <taxon>Ecdysozoa</taxon>
        <taxon>Arthropoda</taxon>
        <taxon>Hexapoda</taxon>
        <taxon>Insecta</taxon>
        <taxon>Pterygota</taxon>
        <taxon>Neoptera</taxon>
        <taxon>Endopterygota</taxon>
        <taxon>Diptera</taxon>
        <taxon>Brachycera</taxon>
        <taxon>Muscomorpha</taxon>
        <taxon>Tephritoidea</taxon>
        <taxon>Tephritidae</taxon>
        <taxon>Ceratitis</taxon>
        <taxon>Ceratitis</taxon>
    </lineage>
</organism>
<evidence type="ECO:0000313" key="2">
    <source>
        <dbReference type="Proteomes" id="UP000606786"/>
    </source>
</evidence>
<feature type="non-terminal residue" evidence="1">
    <location>
        <position position="73"/>
    </location>
</feature>
<comment type="caution">
    <text evidence="1">The sequence shown here is derived from an EMBL/GenBank/DDBJ whole genome shotgun (WGS) entry which is preliminary data.</text>
</comment>
<dbReference type="EMBL" id="CAJHJT010000034">
    <property type="protein sequence ID" value="CAD7006691.1"/>
    <property type="molecule type" value="Genomic_DNA"/>
</dbReference>
<accession>A0A811V795</accession>
<gene>
    <name evidence="1" type="ORF">CCAP1982_LOCUS14990</name>
</gene>
<keyword evidence="2" id="KW-1185">Reference proteome</keyword>
<dbReference type="AlphaFoldDB" id="A0A811V795"/>
<proteinExistence type="predicted"/>
<name>A0A811V795_CERCA</name>